<dbReference type="AlphaFoldDB" id="V5W649"/>
<keyword evidence="1" id="KW-0812">Transmembrane</keyword>
<sequence length="179" mass="22031">MFTWLWENYLKPFVYKIPLFIIIFFFFLIYYFSTDKKDFSFLLLCSFLFERAGYFFAGIFFGRARVNLFERYQRSSYYLEWLILWSNIKQMFNGKLENKVRIETSLVRFKLKNIPLYPKDIIYLRLSQRCTQLIKEITQLSNDICKADNIDNMLYEKFGEKLREYNDIQDKYSKHTINR</sequence>
<evidence type="ECO:0000256" key="1">
    <source>
        <dbReference type="SAM" id="Phobius"/>
    </source>
</evidence>
<keyword evidence="1" id="KW-0472">Membrane</keyword>
<dbReference type="RefSeq" id="YP_008965388.1">
    <property type="nucleotide sequence ID" value="NC_023127.1"/>
</dbReference>
<feature type="transmembrane region" description="Helical" evidence="1">
    <location>
        <begin position="12"/>
        <end position="33"/>
    </location>
</feature>
<feature type="transmembrane region" description="Helical" evidence="1">
    <location>
        <begin position="39"/>
        <end position="61"/>
    </location>
</feature>
<accession>V5W649</accession>
<dbReference type="EMBL" id="KF650574">
    <property type="protein sequence ID" value="AHC02406.1"/>
    <property type="molecule type" value="Genomic_DNA"/>
</dbReference>
<evidence type="ECO:0000313" key="2">
    <source>
        <dbReference type="EMBL" id="AHC02406.1"/>
    </source>
</evidence>
<keyword evidence="1" id="KW-1133">Transmembrane helix</keyword>
<protein>
    <submittedName>
        <fullName evidence="2">Uncharacterized protein</fullName>
    </submittedName>
</protein>
<organism evidence="2">
    <name type="scientific">Rhynchobrunnera orthospora</name>
    <dbReference type="NCBI Taxonomy" id="210010"/>
    <lineage>
        <taxon>Eukaryota</taxon>
        <taxon>Fungi</taxon>
        <taxon>Dikarya</taxon>
        <taxon>Ascomycota</taxon>
        <taxon>Pezizomycotina</taxon>
        <taxon>Leotiomycetes</taxon>
        <taxon>Helotiales</taxon>
        <taxon>Ploettnerulaceae</taxon>
        <taxon>Rhynchobrunnera</taxon>
    </lineage>
</organism>
<reference evidence="2" key="1">
    <citation type="submission" date="2013-09" db="EMBL/GenBank/DDBJ databases">
        <authorList>
            <person name="Torriani S.F.F."/>
            <person name="Penselin D."/>
            <person name="Knogge W."/>
            <person name="Felder M."/>
            <person name="Taudien S."/>
            <person name="Platzer M."/>
            <person name="McDonald B.A."/>
            <person name="Brunner P.C."/>
        </authorList>
    </citation>
    <scope>NUCLEOTIDE SEQUENCE</scope>
</reference>
<keyword evidence="2" id="KW-0496">Mitochondrion</keyword>
<geneLocation type="mitochondrion" evidence="2"/>
<name>V5W649_9HELO</name>
<reference evidence="2" key="2">
    <citation type="journal article" date="2014" name="Fungal Genet. Biol.">
        <title>Comparative analysis of mitochondrial genomes from closely related Rhynchosporium species reveals extensive intron invasion.</title>
        <authorList>
            <person name="Torriani S.F."/>
            <person name="Penselin D."/>
            <person name="Knogge W."/>
            <person name="Felder M."/>
            <person name="Taudien S."/>
            <person name="Platzer M."/>
            <person name="McDonald B.A."/>
            <person name="Brunner P.C."/>
        </authorList>
    </citation>
    <scope>NUCLEOTIDE SEQUENCE</scope>
</reference>
<proteinExistence type="predicted"/>